<organism evidence="12 13">
    <name type="scientific">Spongiibacter nanhainus</name>
    <dbReference type="NCBI Taxonomy" id="2794344"/>
    <lineage>
        <taxon>Bacteria</taxon>
        <taxon>Pseudomonadati</taxon>
        <taxon>Pseudomonadota</taxon>
        <taxon>Gammaproteobacteria</taxon>
        <taxon>Cellvibrionales</taxon>
        <taxon>Spongiibacteraceae</taxon>
        <taxon>Spongiibacter</taxon>
    </lineage>
</organism>
<sequence>MKHASLTAQTPQELNPDESISDRISAAPLSDPLYYLRNLHAVFNWVLEHHTDLLTKAEQRLLAAAMTPPAPAQALLARMIMRKGELFRSDKLIYVEVPELDSALADLQGIDWVDTEPALGLNQVASLCRRQELVALLQQQGRSTSPSQRKDQLAAQLEGCAPRQGEGPLQAWWPKAPFRAIRLQHSELIERVQLMFFGNLSQQWSEFVLTELGHQHYESVPFTPESRAFDHRRDIDTYLAIHRCRQRLDEGDAPSVVYDFVPQADDNPWLEQRRQRLLFNLAHSAERQGDIPFAITRYRENPLPDAQVRYCRLAEKHLDSAALINHINSTLSHIHQALPQLHLGRVRCRLARKLKLDIEPQSKTEVPQLLLSIPYRDDERVELATLRHLSNEEHLCGFYSENTLFTGLLALLIWPALYAPLPGAFFHPFQAGPADLFRPDFVERRQSMIDELLGTLESGEYRDRIRRCWQQKFGLSCPLVFWPALPEELLDLALALIPSQHLGAIFRHLLNDLRQHRSGMPDLILFDTQAGNYRLIEVKGPGDRLQDNQRLTIETLLEAGIPVQLANVDRLATP</sequence>
<reference evidence="12 13" key="1">
    <citation type="submission" date="2020-12" db="EMBL/GenBank/DDBJ databases">
        <authorList>
            <person name="Shan Y."/>
        </authorList>
    </citation>
    <scope>NUCLEOTIDE SEQUENCE [LARGE SCALE GENOMIC DNA]</scope>
    <source>
        <strain evidence="13">csc3.9</strain>
    </source>
</reference>
<dbReference type="SMART" id="SM00990">
    <property type="entry name" value="VRR_NUC"/>
    <property type="match status" value="1"/>
</dbReference>
<name>A0A7T4R0C5_9GAMM</name>
<dbReference type="GO" id="GO:0004528">
    <property type="term" value="F:phosphodiesterase I activity"/>
    <property type="evidence" value="ECO:0007669"/>
    <property type="project" value="UniProtKB-EC"/>
</dbReference>
<keyword evidence="13" id="KW-1185">Reference proteome</keyword>
<evidence type="ECO:0000256" key="2">
    <source>
        <dbReference type="ARBA" id="ARBA00001936"/>
    </source>
</evidence>
<dbReference type="EC" id="3.1.4.1" evidence="5"/>
<dbReference type="InterPro" id="IPR033315">
    <property type="entry name" value="Fan1-like"/>
</dbReference>
<evidence type="ECO:0000256" key="7">
    <source>
        <dbReference type="ARBA" id="ARBA00022723"/>
    </source>
</evidence>
<dbReference type="RefSeq" id="WP_198569487.1">
    <property type="nucleotide sequence ID" value="NZ_CP066167.1"/>
</dbReference>
<dbReference type="InterPro" id="IPR049125">
    <property type="entry name" value="FAN1-like_WH"/>
</dbReference>
<dbReference type="Pfam" id="PF21315">
    <property type="entry name" value="FAN1_HTH"/>
    <property type="match status" value="1"/>
</dbReference>
<protein>
    <recommendedName>
        <fullName evidence="5">phosphodiesterase I</fullName>
        <ecNumber evidence="5">3.1.4.1</ecNumber>
    </recommendedName>
</protein>
<proteinExistence type="inferred from homology"/>
<evidence type="ECO:0000259" key="11">
    <source>
        <dbReference type="SMART" id="SM00990"/>
    </source>
</evidence>
<evidence type="ECO:0000313" key="13">
    <source>
        <dbReference type="Proteomes" id="UP000596063"/>
    </source>
</evidence>
<dbReference type="PANTHER" id="PTHR15749:SF4">
    <property type="entry name" value="FANCONI-ASSOCIATED NUCLEASE 1"/>
    <property type="match status" value="1"/>
</dbReference>
<dbReference type="InterPro" id="IPR014883">
    <property type="entry name" value="VRR_NUC"/>
</dbReference>
<dbReference type="Pfam" id="PF18081">
    <property type="entry name" value="FANC_SAP"/>
    <property type="match status" value="1"/>
</dbReference>
<accession>A0A7T4R0C5</accession>
<evidence type="ECO:0000256" key="9">
    <source>
        <dbReference type="ARBA" id="ARBA00022842"/>
    </source>
</evidence>
<dbReference type="GO" id="GO:0036297">
    <property type="term" value="P:interstrand cross-link repair"/>
    <property type="evidence" value="ECO:0007669"/>
    <property type="project" value="InterPro"/>
</dbReference>
<evidence type="ECO:0000256" key="4">
    <source>
        <dbReference type="ARBA" id="ARBA00005533"/>
    </source>
</evidence>
<evidence type="ECO:0000256" key="8">
    <source>
        <dbReference type="ARBA" id="ARBA00022801"/>
    </source>
</evidence>
<keyword evidence="8" id="KW-0378">Hydrolase</keyword>
<comment type="cofactor">
    <cofactor evidence="3">
        <name>Mg(2+)</name>
        <dbReference type="ChEBI" id="CHEBI:18420"/>
    </cofactor>
</comment>
<dbReference type="KEGG" id="snan:I6N98_16855"/>
<evidence type="ECO:0000256" key="10">
    <source>
        <dbReference type="ARBA" id="ARBA00023211"/>
    </source>
</evidence>
<evidence type="ECO:0000256" key="6">
    <source>
        <dbReference type="ARBA" id="ARBA00022722"/>
    </source>
</evidence>
<dbReference type="InterPro" id="IPR011856">
    <property type="entry name" value="tRNA_endonuc-like_dom_sf"/>
</dbReference>
<comment type="catalytic activity">
    <reaction evidence="1">
        <text>Hydrolytically removes 5'-nucleotides successively from the 3'-hydroxy termini of 3'-hydroxy-terminated oligonucleotides.</text>
        <dbReference type="EC" id="3.1.4.1"/>
    </reaction>
</comment>
<evidence type="ECO:0000313" key="12">
    <source>
        <dbReference type="EMBL" id="QQD17989.1"/>
    </source>
</evidence>
<dbReference type="GO" id="GO:0046872">
    <property type="term" value="F:metal ion binding"/>
    <property type="evidence" value="ECO:0007669"/>
    <property type="project" value="UniProtKB-KW"/>
</dbReference>
<dbReference type="EMBL" id="CP066167">
    <property type="protein sequence ID" value="QQD17989.1"/>
    <property type="molecule type" value="Genomic_DNA"/>
</dbReference>
<keyword evidence="9" id="KW-0460">Magnesium</keyword>
<comment type="cofactor">
    <cofactor evidence="2">
        <name>Mn(2+)</name>
        <dbReference type="ChEBI" id="CHEBI:29035"/>
    </cofactor>
</comment>
<comment type="similarity">
    <text evidence="4">Belongs to the FAN1 family.</text>
</comment>
<evidence type="ECO:0000256" key="1">
    <source>
        <dbReference type="ARBA" id="ARBA00000983"/>
    </source>
</evidence>
<dbReference type="Proteomes" id="UP000596063">
    <property type="component" value="Chromosome"/>
</dbReference>
<dbReference type="InterPro" id="IPR040603">
    <property type="entry name" value="FAN1_SAP_bact"/>
</dbReference>
<feature type="domain" description="VRR-NUC" evidence="11">
    <location>
        <begin position="456"/>
        <end position="570"/>
    </location>
</feature>
<evidence type="ECO:0000256" key="3">
    <source>
        <dbReference type="ARBA" id="ARBA00001946"/>
    </source>
</evidence>
<dbReference type="PANTHER" id="PTHR15749">
    <property type="entry name" value="FANCONI-ASSOCIATED NUCLEASE 1"/>
    <property type="match status" value="1"/>
</dbReference>
<dbReference type="Gene3D" id="3.40.1350.10">
    <property type="match status" value="1"/>
</dbReference>
<keyword evidence="6" id="KW-0540">Nuclease</keyword>
<keyword evidence="10" id="KW-0464">Manganese</keyword>
<gene>
    <name evidence="12" type="ORF">I6N98_16855</name>
</gene>
<keyword evidence="7" id="KW-0479">Metal-binding</keyword>
<dbReference type="AlphaFoldDB" id="A0A7T4R0C5"/>
<dbReference type="Pfam" id="PF08774">
    <property type="entry name" value="VRR_NUC"/>
    <property type="match status" value="1"/>
</dbReference>
<dbReference type="GO" id="GO:0003676">
    <property type="term" value="F:nucleic acid binding"/>
    <property type="evidence" value="ECO:0007669"/>
    <property type="project" value="InterPro"/>
</dbReference>
<evidence type="ECO:0000256" key="5">
    <source>
        <dbReference type="ARBA" id="ARBA00012029"/>
    </source>
</evidence>